<sequence>MHWIKVGLRLISRKFPLVANESIISDRFTFLSDEFRSFPQGTPVLIRETDKATMIHFFPCSVYRNGSIEPGNLLSETSIPVQLPKPSVETGLKGPEIIIISLFKGMASAIEGKIAAEIFNAIFPNNSSNIEQMLSDLKENIKNIFRQELDLQTIDQLNLKIQGVIRYMQQTYNLQKKSSSDAAKLENLLITENEKMYTELMSLLVGERYRAKGIAYLVVGANAHLAILQELAAVTMQSNPEISKAYTANYYERLGEYIDALRNAINEVHQNRLNYLSPCQESTIRGVSTEHWWFVDNWANYTSESYYNTYSWDDKISEGNGYTINAKIKANRARDIYFNNIFHPTIVNDLQIYVDMKNTWVNALQG</sequence>
<dbReference type="STRING" id="341036.SAMN05660649_03814"/>
<dbReference type="EMBL" id="FOOX01000016">
    <property type="protein sequence ID" value="SFH09214.1"/>
    <property type="molecule type" value="Genomic_DNA"/>
</dbReference>
<keyword evidence="2" id="KW-0800">Toxin</keyword>
<reference evidence="6" key="1">
    <citation type="submission" date="2016-10" db="EMBL/GenBank/DDBJ databases">
        <authorList>
            <person name="Varghese N."/>
            <person name="Submissions S."/>
        </authorList>
    </citation>
    <scope>NUCLEOTIDE SEQUENCE [LARGE SCALE GENOMIC DNA]</scope>
    <source>
        <strain evidence="6">DSM 17038</strain>
    </source>
</reference>
<dbReference type="Gene3D" id="1.20.190.10">
    <property type="entry name" value="Pesticidal crystal protein, N-terminal domain"/>
    <property type="match status" value="1"/>
</dbReference>
<keyword evidence="6" id="KW-1185">Reference proteome</keyword>
<name>A0A1I2X6R5_9FIRM</name>
<dbReference type="SUPFAM" id="SSF56849">
    <property type="entry name" value="delta-Endotoxin (insectocide), N-terminal domain"/>
    <property type="match status" value="1"/>
</dbReference>
<evidence type="ECO:0000256" key="4">
    <source>
        <dbReference type="ARBA" id="ARBA00023026"/>
    </source>
</evidence>
<dbReference type="GO" id="GO:0030435">
    <property type="term" value="P:sporulation resulting in formation of a cellular spore"/>
    <property type="evidence" value="ECO:0007669"/>
    <property type="project" value="UniProtKB-KW"/>
</dbReference>
<keyword evidence="4" id="KW-0843">Virulence</keyword>
<protein>
    <submittedName>
        <fullName evidence="5">Uncharacterized protein</fullName>
    </submittedName>
</protein>
<dbReference type="Proteomes" id="UP000199337">
    <property type="component" value="Unassembled WGS sequence"/>
</dbReference>
<dbReference type="InterPro" id="IPR036716">
    <property type="entry name" value="Pest_crys_N_sf"/>
</dbReference>
<evidence type="ECO:0000256" key="1">
    <source>
        <dbReference type="ARBA" id="ARBA00007819"/>
    </source>
</evidence>
<evidence type="ECO:0000256" key="2">
    <source>
        <dbReference type="ARBA" id="ARBA00022656"/>
    </source>
</evidence>
<dbReference type="AlphaFoldDB" id="A0A1I2X6R5"/>
<keyword evidence="3" id="KW-0749">Sporulation</keyword>
<evidence type="ECO:0000256" key="3">
    <source>
        <dbReference type="ARBA" id="ARBA00022969"/>
    </source>
</evidence>
<dbReference type="GO" id="GO:0090729">
    <property type="term" value="F:toxin activity"/>
    <property type="evidence" value="ECO:0007669"/>
    <property type="project" value="UniProtKB-KW"/>
</dbReference>
<gene>
    <name evidence="5" type="ORF">SAMN05660649_03814</name>
</gene>
<evidence type="ECO:0000313" key="5">
    <source>
        <dbReference type="EMBL" id="SFH09214.1"/>
    </source>
</evidence>
<proteinExistence type="inferred from homology"/>
<comment type="similarity">
    <text evidence="1">Belongs to the delta endotoxin family.</text>
</comment>
<evidence type="ECO:0000313" key="6">
    <source>
        <dbReference type="Proteomes" id="UP000199337"/>
    </source>
</evidence>
<accession>A0A1I2X6R5</accession>
<organism evidence="5 6">
    <name type="scientific">Desulfotruncus arcticus DSM 17038</name>
    <dbReference type="NCBI Taxonomy" id="1121424"/>
    <lineage>
        <taxon>Bacteria</taxon>
        <taxon>Bacillati</taxon>
        <taxon>Bacillota</taxon>
        <taxon>Clostridia</taxon>
        <taxon>Eubacteriales</taxon>
        <taxon>Desulfallaceae</taxon>
        <taxon>Desulfotruncus</taxon>
    </lineage>
</organism>